<reference evidence="1" key="1">
    <citation type="submission" date="2020-05" db="EMBL/GenBank/DDBJ databases">
        <title>Large-scale comparative analyses of tick genomes elucidate their genetic diversity and vector capacities.</title>
        <authorList>
            <person name="Jia N."/>
            <person name="Wang J."/>
            <person name="Shi W."/>
            <person name="Du L."/>
            <person name="Sun Y."/>
            <person name="Zhan W."/>
            <person name="Jiang J."/>
            <person name="Wang Q."/>
            <person name="Zhang B."/>
            <person name="Ji P."/>
            <person name="Sakyi L.B."/>
            <person name="Cui X."/>
            <person name="Yuan T."/>
            <person name="Jiang B."/>
            <person name="Yang W."/>
            <person name="Lam T.T.-Y."/>
            <person name="Chang Q."/>
            <person name="Ding S."/>
            <person name="Wang X."/>
            <person name="Zhu J."/>
            <person name="Ruan X."/>
            <person name="Zhao L."/>
            <person name="Wei J."/>
            <person name="Que T."/>
            <person name="Du C."/>
            <person name="Cheng J."/>
            <person name="Dai P."/>
            <person name="Han X."/>
            <person name="Huang E."/>
            <person name="Gao Y."/>
            <person name="Liu J."/>
            <person name="Shao H."/>
            <person name="Ye R."/>
            <person name="Li L."/>
            <person name="Wei W."/>
            <person name="Wang X."/>
            <person name="Wang C."/>
            <person name="Yang T."/>
            <person name="Huo Q."/>
            <person name="Li W."/>
            <person name="Guo W."/>
            <person name="Chen H."/>
            <person name="Zhou L."/>
            <person name="Ni X."/>
            <person name="Tian J."/>
            <person name="Zhou Y."/>
            <person name="Sheng Y."/>
            <person name="Liu T."/>
            <person name="Pan Y."/>
            <person name="Xia L."/>
            <person name="Li J."/>
            <person name="Zhao F."/>
            <person name="Cao W."/>
        </authorList>
    </citation>
    <scope>NUCLEOTIDE SEQUENCE</scope>
    <source>
        <strain evidence="1">Hyas-2018</strain>
    </source>
</reference>
<keyword evidence="2" id="KW-1185">Reference proteome</keyword>
<sequence length="198" mass="20744">MRRAGRGPKGSVTHGNRFATDTATSRQGSADDPARRAFLRGGAIFGIAYSAPLSRPPRGLRGRGLSRGHDQLNEDPAPVDHVSLLSQSLHLCEPVLPDSVANVGDAPRRDAKGRAPGIIPEKGFVCSNPAAATGPKLTVLSTRAFTWSRLGSVDRHGGTLIRAPAVGVNLETVGIKDTAATFMRASSPLTSGELLPPR</sequence>
<evidence type="ECO:0000313" key="1">
    <source>
        <dbReference type="EMBL" id="KAH6947605.1"/>
    </source>
</evidence>
<name>A0ACB7TL28_HYAAI</name>
<gene>
    <name evidence="1" type="ORF">HPB50_020182</name>
</gene>
<evidence type="ECO:0000313" key="2">
    <source>
        <dbReference type="Proteomes" id="UP000821845"/>
    </source>
</evidence>
<dbReference type="EMBL" id="CM023481">
    <property type="protein sequence ID" value="KAH6947605.1"/>
    <property type="molecule type" value="Genomic_DNA"/>
</dbReference>
<protein>
    <submittedName>
        <fullName evidence="1">Uncharacterized protein</fullName>
    </submittedName>
</protein>
<accession>A0ACB7TL28</accession>
<comment type="caution">
    <text evidence="1">The sequence shown here is derived from an EMBL/GenBank/DDBJ whole genome shotgun (WGS) entry which is preliminary data.</text>
</comment>
<proteinExistence type="predicted"/>
<dbReference type="Proteomes" id="UP000821845">
    <property type="component" value="Chromosome 1"/>
</dbReference>
<organism evidence="1 2">
    <name type="scientific">Hyalomma asiaticum</name>
    <name type="common">Tick</name>
    <dbReference type="NCBI Taxonomy" id="266040"/>
    <lineage>
        <taxon>Eukaryota</taxon>
        <taxon>Metazoa</taxon>
        <taxon>Ecdysozoa</taxon>
        <taxon>Arthropoda</taxon>
        <taxon>Chelicerata</taxon>
        <taxon>Arachnida</taxon>
        <taxon>Acari</taxon>
        <taxon>Parasitiformes</taxon>
        <taxon>Ixodida</taxon>
        <taxon>Ixodoidea</taxon>
        <taxon>Ixodidae</taxon>
        <taxon>Hyalomminae</taxon>
        <taxon>Hyalomma</taxon>
    </lineage>
</organism>